<feature type="signal peptide" evidence="1">
    <location>
        <begin position="1"/>
        <end position="28"/>
    </location>
</feature>
<dbReference type="EMBL" id="SDEE01000851">
    <property type="protein sequence ID" value="RXW13701.1"/>
    <property type="molecule type" value="Genomic_DNA"/>
</dbReference>
<reference evidence="2 3" key="1">
    <citation type="submission" date="2019-01" db="EMBL/GenBank/DDBJ databases">
        <title>Draft genome sequence of Psathyrella aberdarensis IHI B618.</title>
        <authorList>
            <person name="Buettner E."/>
            <person name="Kellner H."/>
        </authorList>
    </citation>
    <scope>NUCLEOTIDE SEQUENCE [LARGE SCALE GENOMIC DNA]</scope>
    <source>
        <strain evidence="2 3">IHI B618</strain>
    </source>
</reference>
<keyword evidence="3" id="KW-1185">Reference proteome</keyword>
<protein>
    <submittedName>
        <fullName evidence="2">Uncharacterized protein</fullName>
    </submittedName>
</protein>
<comment type="caution">
    <text evidence="2">The sequence shown here is derived from an EMBL/GenBank/DDBJ whole genome shotgun (WGS) entry which is preliminary data.</text>
</comment>
<dbReference type="Proteomes" id="UP000290288">
    <property type="component" value="Unassembled WGS sequence"/>
</dbReference>
<organism evidence="2 3">
    <name type="scientific">Candolleomyces aberdarensis</name>
    <dbReference type="NCBI Taxonomy" id="2316362"/>
    <lineage>
        <taxon>Eukaryota</taxon>
        <taxon>Fungi</taxon>
        <taxon>Dikarya</taxon>
        <taxon>Basidiomycota</taxon>
        <taxon>Agaricomycotina</taxon>
        <taxon>Agaricomycetes</taxon>
        <taxon>Agaricomycetidae</taxon>
        <taxon>Agaricales</taxon>
        <taxon>Agaricineae</taxon>
        <taxon>Psathyrellaceae</taxon>
        <taxon>Candolleomyces</taxon>
    </lineage>
</organism>
<evidence type="ECO:0000313" key="3">
    <source>
        <dbReference type="Proteomes" id="UP000290288"/>
    </source>
</evidence>
<sequence>MKLLSPFRFLALASILTHPSSILTYAQAEPSQLINLSVFSTPSCRGVQLVYLDIPPGECLASFDDPFWGRSINVWGTLIDDGGEWGYVTGWKNENCTVEQYQHRPIANSGACLVDIQEEKRAVSYSWTSAGASNDFKKTQKECLGPDFLEYFDQDLGASRRIPVKDLKHGDLKTLVRRLTQLDKDKLLSELAKYI</sequence>
<dbReference type="OrthoDB" id="2882395at2759"/>
<keyword evidence="1" id="KW-0732">Signal</keyword>
<dbReference type="AlphaFoldDB" id="A0A4Q2D5D5"/>
<feature type="chain" id="PRO_5020863196" evidence="1">
    <location>
        <begin position="29"/>
        <end position="195"/>
    </location>
</feature>
<evidence type="ECO:0000313" key="2">
    <source>
        <dbReference type="EMBL" id="RXW13701.1"/>
    </source>
</evidence>
<accession>A0A4Q2D5D5</accession>
<proteinExistence type="predicted"/>
<gene>
    <name evidence="2" type="ORF">EST38_g12151</name>
</gene>
<evidence type="ECO:0000256" key="1">
    <source>
        <dbReference type="SAM" id="SignalP"/>
    </source>
</evidence>
<name>A0A4Q2D5D5_9AGAR</name>